<dbReference type="InterPro" id="IPR046335">
    <property type="entry name" value="LacI/GalR-like_sensor"/>
</dbReference>
<dbReference type="SUPFAM" id="SSF47413">
    <property type="entry name" value="lambda repressor-like DNA-binding domains"/>
    <property type="match status" value="1"/>
</dbReference>
<dbReference type="InterPro" id="IPR028082">
    <property type="entry name" value="Peripla_BP_I"/>
</dbReference>
<dbReference type="Gene3D" id="3.40.50.2300">
    <property type="match status" value="2"/>
</dbReference>
<dbReference type="RefSeq" id="WP_249304188.1">
    <property type="nucleotide sequence ID" value="NZ_CP060634.1"/>
</dbReference>
<dbReference type="InterPro" id="IPR000843">
    <property type="entry name" value="HTH_LacI"/>
</dbReference>
<dbReference type="SUPFAM" id="SSF53822">
    <property type="entry name" value="Periplasmic binding protein-like I"/>
    <property type="match status" value="1"/>
</dbReference>
<dbReference type="PROSITE" id="PS50932">
    <property type="entry name" value="HTH_LACI_2"/>
    <property type="match status" value="1"/>
</dbReference>
<keyword evidence="3" id="KW-0804">Transcription</keyword>
<keyword evidence="1" id="KW-0805">Transcription regulation</keyword>
<name>A0A7G9G735_9FIRM</name>
<feature type="domain" description="HTH lacI-type" evidence="4">
    <location>
        <begin position="3"/>
        <end position="57"/>
    </location>
</feature>
<dbReference type="InterPro" id="IPR010982">
    <property type="entry name" value="Lambda_DNA-bd_dom_sf"/>
</dbReference>
<reference evidence="5 6" key="1">
    <citation type="submission" date="2020-08" db="EMBL/GenBank/DDBJ databases">
        <authorList>
            <person name="Liu C."/>
            <person name="Sun Q."/>
        </authorList>
    </citation>
    <scope>NUCLEOTIDE SEQUENCE [LARGE SCALE GENOMIC DNA]</scope>
    <source>
        <strain evidence="5 6">NSJ-38</strain>
    </source>
</reference>
<dbReference type="KEGG" id="qdo:H9Q78_05720"/>
<evidence type="ECO:0000256" key="2">
    <source>
        <dbReference type="ARBA" id="ARBA00023125"/>
    </source>
</evidence>
<dbReference type="Proteomes" id="UP000515823">
    <property type="component" value="Chromosome"/>
</dbReference>
<dbReference type="AlphaFoldDB" id="A0A7G9G735"/>
<gene>
    <name evidence="5" type="ORF">H9Q78_05720</name>
</gene>
<evidence type="ECO:0000256" key="1">
    <source>
        <dbReference type="ARBA" id="ARBA00023015"/>
    </source>
</evidence>
<evidence type="ECO:0000313" key="5">
    <source>
        <dbReference type="EMBL" id="QNM06617.1"/>
    </source>
</evidence>
<accession>A0A7G9G735</accession>
<evidence type="ECO:0000256" key="3">
    <source>
        <dbReference type="ARBA" id="ARBA00023163"/>
    </source>
</evidence>
<keyword evidence="6" id="KW-1185">Reference proteome</keyword>
<proteinExistence type="predicted"/>
<dbReference type="GO" id="GO:0003700">
    <property type="term" value="F:DNA-binding transcription factor activity"/>
    <property type="evidence" value="ECO:0007669"/>
    <property type="project" value="TreeGrafter"/>
</dbReference>
<dbReference type="CDD" id="cd01392">
    <property type="entry name" value="HTH_LacI"/>
    <property type="match status" value="1"/>
</dbReference>
<keyword evidence="2 5" id="KW-0238">DNA-binding</keyword>
<dbReference type="EMBL" id="CP060634">
    <property type="protein sequence ID" value="QNM06617.1"/>
    <property type="molecule type" value="Genomic_DNA"/>
</dbReference>
<evidence type="ECO:0000259" key="4">
    <source>
        <dbReference type="PROSITE" id="PS50932"/>
    </source>
</evidence>
<dbReference type="Pfam" id="PF13377">
    <property type="entry name" value="Peripla_BP_3"/>
    <property type="match status" value="1"/>
</dbReference>
<dbReference type="SMART" id="SM00354">
    <property type="entry name" value="HTH_LACI"/>
    <property type="match status" value="1"/>
</dbReference>
<organism evidence="5 6">
    <name type="scientific">Qiania dongpingensis</name>
    <dbReference type="NCBI Taxonomy" id="2763669"/>
    <lineage>
        <taxon>Bacteria</taxon>
        <taxon>Bacillati</taxon>
        <taxon>Bacillota</taxon>
        <taxon>Clostridia</taxon>
        <taxon>Lachnospirales</taxon>
        <taxon>Lachnospiraceae</taxon>
        <taxon>Qiania</taxon>
    </lineage>
</organism>
<protein>
    <submittedName>
        <fullName evidence="5">LacI family DNA-binding transcriptional regulator</fullName>
    </submittedName>
</protein>
<evidence type="ECO:0000313" key="6">
    <source>
        <dbReference type="Proteomes" id="UP000515823"/>
    </source>
</evidence>
<sequence length="334" mass="37273">MGITAKELAKKLKLSEAAISMALNGKSGVSTETRRTVIEAAEKYGYDFTRISGRTKNCGSITFALYRKHGAIVADTPFFSELSEGIQQKCKEEGYKLNIIYLYGDETIENQIEDIQYSDCIGLILLGTEMHPEDFAPFSSLKLPLVLLDVYLDNVQRDCVLINNLQGAYRACDYLISRTKKQPGYLRSSYSISNFEERADGFYKAVRAHGMSSSKSIVHSLTPSIEGAFADMSEIIQRQEELAECYFADNDLIAIGAMKALQKAGYRIPDDIAIIGFDNLPMSSYVEPSLTTINVPKRYMGEMGAEHLIHLLNARQFVPVKLEVGINLVKRRSV</sequence>
<dbReference type="Gene3D" id="1.10.260.40">
    <property type="entry name" value="lambda repressor-like DNA-binding domains"/>
    <property type="match status" value="1"/>
</dbReference>
<dbReference type="PANTHER" id="PTHR30146">
    <property type="entry name" value="LACI-RELATED TRANSCRIPTIONAL REPRESSOR"/>
    <property type="match status" value="1"/>
</dbReference>
<dbReference type="PANTHER" id="PTHR30146:SF109">
    <property type="entry name" value="HTH-TYPE TRANSCRIPTIONAL REGULATOR GALS"/>
    <property type="match status" value="1"/>
</dbReference>
<dbReference type="GO" id="GO:0000976">
    <property type="term" value="F:transcription cis-regulatory region binding"/>
    <property type="evidence" value="ECO:0007669"/>
    <property type="project" value="TreeGrafter"/>
</dbReference>